<evidence type="ECO:0000313" key="3">
    <source>
        <dbReference type="EMBL" id="MDF4025085.1"/>
    </source>
</evidence>
<dbReference type="PANTHER" id="PTHR12121">
    <property type="entry name" value="CARBON CATABOLITE REPRESSOR PROTEIN 4"/>
    <property type="match status" value="1"/>
</dbReference>
<accession>A0ABT6BAD5</accession>
<gene>
    <name evidence="3" type="ORF">P3W24_08930</name>
</gene>
<dbReference type="InterPro" id="IPR050410">
    <property type="entry name" value="CCR4/nocturin_mRNA_transcr"/>
</dbReference>
<sequence length="275" mass="30834">MIRFRTLAVAAFAALALPAVGADLKVMSFNVRTMKADDGADGWAKRRDLFADTIRQVDPDVIGTQELNKAQGDDTVARLPAYTWFGRDRHGGHDDEHMGIFYKKDRLKIIEQGDFWLSDTPDKVGSITWGNVMPRMVNWALFERIADHKRFYLLDTHFPYRDQDEDARTRSAREIAGWIAKLPAGVPVILTGDFNTGPGSQAHALLTEGLKDARLTAPTHDGPDGTFHAFTGQPVKRIDWILYRGVAPTWQRTITTSKNGHYPSDHFPIAADFTL</sequence>
<feature type="chain" id="PRO_5046233393" evidence="1">
    <location>
        <begin position="22"/>
        <end position="275"/>
    </location>
</feature>
<reference evidence="3 4" key="1">
    <citation type="journal article" date="2024" name="Curr. Microbiol.">
        <title>Luteibacter sahnii sp. nov., A Novel Yellow-Colored Xanthomonadin Pigment Producing Probiotic Bacterium from Healthy Rice Seed Microbiome.</title>
        <authorList>
            <person name="Jaiswal G."/>
            <person name="Rana R."/>
            <person name="Nayak P.K."/>
            <person name="Chouhan R."/>
            <person name="Gandhi S.G."/>
            <person name="Patel H.K."/>
            <person name="Patil P.B."/>
        </authorList>
    </citation>
    <scope>NUCLEOTIDE SEQUENCE [LARGE SCALE GENOMIC DNA]</scope>
    <source>
        <strain evidence="3 4">PPL201</strain>
    </source>
</reference>
<name>A0ABT6BAD5_9GAMM</name>
<proteinExistence type="predicted"/>
<keyword evidence="3" id="KW-0378">Hydrolase</keyword>
<evidence type="ECO:0000256" key="1">
    <source>
        <dbReference type="SAM" id="SignalP"/>
    </source>
</evidence>
<dbReference type="CDD" id="cd09083">
    <property type="entry name" value="EEP-1"/>
    <property type="match status" value="1"/>
</dbReference>
<dbReference type="Proteomes" id="UP001528850">
    <property type="component" value="Unassembled WGS sequence"/>
</dbReference>
<feature type="signal peptide" evidence="1">
    <location>
        <begin position="1"/>
        <end position="21"/>
    </location>
</feature>
<organism evidence="3 4">
    <name type="scientific">Luteibacter sahnii</name>
    <dbReference type="NCBI Taxonomy" id="3021977"/>
    <lineage>
        <taxon>Bacteria</taxon>
        <taxon>Pseudomonadati</taxon>
        <taxon>Pseudomonadota</taxon>
        <taxon>Gammaproteobacteria</taxon>
        <taxon>Lysobacterales</taxon>
        <taxon>Rhodanobacteraceae</taxon>
        <taxon>Luteibacter</taxon>
    </lineage>
</organism>
<keyword evidence="4" id="KW-1185">Reference proteome</keyword>
<dbReference type="Pfam" id="PF03372">
    <property type="entry name" value="Exo_endo_phos"/>
    <property type="match status" value="1"/>
</dbReference>
<evidence type="ECO:0000259" key="2">
    <source>
        <dbReference type="Pfam" id="PF03372"/>
    </source>
</evidence>
<dbReference type="GO" id="GO:0004519">
    <property type="term" value="F:endonuclease activity"/>
    <property type="evidence" value="ECO:0007669"/>
    <property type="project" value="UniProtKB-KW"/>
</dbReference>
<keyword evidence="3" id="KW-0255">Endonuclease</keyword>
<dbReference type="InterPro" id="IPR036691">
    <property type="entry name" value="Endo/exonu/phosph_ase_sf"/>
</dbReference>
<protein>
    <submittedName>
        <fullName evidence="3">Endonuclease/exonuclease/phosphatase family protein</fullName>
    </submittedName>
</protein>
<feature type="domain" description="Endonuclease/exonuclease/phosphatase" evidence="2">
    <location>
        <begin position="27"/>
        <end position="266"/>
    </location>
</feature>
<comment type="caution">
    <text evidence="3">The sequence shown here is derived from an EMBL/GenBank/DDBJ whole genome shotgun (WGS) entry which is preliminary data.</text>
</comment>
<keyword evidence="3" id="KW-0540">Nuclease</keyword>
<dbReference type="SUPFAM" id="SSF56219">
    <property type="entry name" value="DNase I-like"/>
    <property type="match status" value="1"/>
</dbReference>
<evidence type="ECO:0000313" key="4">
    <source>
        <dbReference type="Proteomes" id="UP001528850"/>
    </source>
</evidence>
<dbReference type="Gene3D" id="3.60.10.10">
    <property type="entry name" value="Endonuclease/exonuclease/phosphatase"/>
    <property type="match status" value="1"/>
</dbReference>
<keyword evidence="1" id="KW-0732">Signal</keyword>
<dbReference type="EMBL" id="JARJJS010000002">
    <property type="protein sequence ID" value="MDF4025085.1"/>
    <property type="molecule type" value="Genomic_DNA"/>
</dbReference>
<dbReference type="PANTHER" id="PTHR12121:SF36">
    <property type="entry name" value="ENDONUCLEASE_EXONUCLEASE_PHOSPHATASE DOMAIN-CONTAINING PROTEIN"/>
    <property type="match status" value="1"/>
</dbReference>
<dbReference type="InterPro" id="IPR005135">
    <property type="entry name" value="Endo/exonuclease/phosphatase"/>
</dbReference>